<gene>
    <name evidence="1" type="ORF">E1A34_06335</name>
</gene>
<sequence length="187" mass="20626">MKQITNVNLESDDVGSTVEVTYSDDTFERLTCSLPVALLIANLATTLKQERATRIATGDRLRRMYTRDSDMITRSGSGASTTSTAPTSMDAEFMRLVRAVAPKYDNALPDTDPRLVALDVLRYAPAEAFSAVHPTPLSEIQLDQAIDVLEQVGDYMRVNNVSPKILTTGDAIRSINTDNASFWHRTK</sequence>
<comment type="caution">
    <text evidence="1">The sequence shown here is derived from an EMBL/GenBank/DDBJ whole genome shotgun (WGS) entry which is preliminary data.</text>
</comment>
<name>A0A5Y0RPP9_SALNE</name>
<dbReference type="AlphaFoldDB" id="A0A5Y0RPP9"/>
<proteinExistence type="predicted"/>
<protein>
    <submittedName>
        <fullName evidence="1">XRE family transcriptional regulator</fullName>
    </submittedName>
</protein>
<dbReference type="EMBL" id="AAHYLK010000005">
    <property type="protein sequence ID" value="ECB7105709.1"/>
    <property type="molecule type" value="Genomic_DNA"/>
</dbReference>
<organism evidence="1">
    <name type="scientific">Salmonella newport</name>
    <dbReference type="NCBI Taxonomy" id="108619"/>
    <lineage>
        <taxon>Bacteria</taxon>
        <taxon>Pseudomonadati</taxon>
        <taxon>Pseudomonadota</taxon>
        <taxon>Gammaproteobacteria</taxon>
        <taxon>Enterobacterales</taxon>
        <taxon>Enterobacteriaceae</taxon>
        <taxon>Salmonella</taxon>
    </lineage>
</organism>
<reference evidence="1" key="1">
    <citation type="submission" date="2019-03" db="EMBL/GenBank/DDBJ databases">
        <authorList>
            <person name="Ashton P.M."/>
            <person name="Dallman T."/>
            <person name="Nair S."/>
            <person name="De Pinna E."/>
            <person name="Peters T."/>
            <person name="Grant K."/>
        </authorList>
    </citation>
    <scope>NUCLEOTIDE SEQUENCE [LARGE SCALE GENOMIC DNA]</scope>
    <source>
        <strain evidence="1">271153</strain>
    </source>
</reference>
<dbReference type="Proteomes" id="UP000839827">
    <property type="component" value="Unassembled WGS sequence"/>
</dbReference>
<accession>A0A5Y0RPP9</accession>
<evidence type="ECO:0000313" key="1">
    <source>
        <dbReference type="EMBL" id="ECB7105709.1"/>
    </source>
</evidence>